<dbReference type="PROSITE" id="PS51128">
    <property type="entry name" value="ZF_DKSA_2"/>
    <property type="match status" value="1"/>
</dbReference>
<keyword evidence="1" id="KW-0479">Metal-binding</keyword>
<keyword evidence="9" id="KW-1185">Reference proteome</keyword>
<dbReference type="AlphaFoldDB" id="A0A371BIB3"/>
<dbReference type="Gene3D" id="1.20.120.910">
    <property type="entry name" value="DksA, coiled-coil domain"/>
    <property type="match status" value="1"/>
</dbReference>
<dbReference type="Pfam" id="PF01258">
    <property type="entry name" value="zf-dskA_traR"/>
    <property type="match status" value="1"/>
</dbReference>
<evidence type="ECO:0000259" key="6">
    <source>
        <dbReference type="Pfam" id="PF01258"/>
    </source>
</evidence>
<keyword evidence="3" id="KW-0862">Zinc</keyword>
<dbReference type="EMBL" id="QRGP01000001">
    <property type="protein sequence ID" value="RDV07319.1"/>
    <property type="molecule type" value="Genomic_DNA"/>
</dbReference>
<evidence type="ECO:0000259" key="7">
    <source>
        <dbReference type="Pfam" id="PF21173"/>
    </source>
</evidence>
<evidence type="ECO:0000256" key="5">
    <source>
        <dbReference type="SAM" id="Coils"/>
    </source>
</evidence>
<feature type="coiled-coil region" evidence="5">
    <location>
        <begin position="1"/>
        <end position="28"/>
    </location>
</feature>
<feature type="zinc finger region" description="dksA C4-type" evidence="4">
    <location>
        <begin position="79"/>
        <end position="103"/>
    </location>
</feature>
<dbReference type="InterPro" id="IPR000962">
    <property type="entry name" value="Znf_DskA_TraR"/>
</dbReference>
<evidence type="ECO:0000313" key="9">
    <source>
        <dbReference type="Proteomes" id="UP000263833"/>
    </source>
</evidence>
<dbReference type="InterPro" id="IPR048487">
    <property type="entry name" value="DksA-like_N"/>
</dbReference>
<evidence type="ECO:0000313" key="8">
    <source>
        <dbReference type="EMBL" id="RDV07319.1"/>
    </source>
</evidence>
<organism evidence="8 9">
    <name type="scientific">Sphingorhabdus pulchriflava</name>
    <dbReference type="NCBI Taxonomy" id="2292257"/>
    <lineage>
        <taxon>Bacteria</taxon>
        <taxon>Pseudomonadati</taxon>
        <taxon>Pseudomonadota</taxon>
        <taxon>Alphaproteobacteria</taxon>
        <taxon>Sphingomonadales</taxon>
        <taxon>Sphingomonadaceae</taxon>
        <taxon>Sphingorhabdus</taxon>
    </lineage>
</organism>
<evidence type="ECO:0000256" key="4">
    <source>
        <dbReference type="PROSITE-ProRule" id="PRU00510"/>
    </source>
</evidence>
<dbReference type="PANTHER" id="PTHR33823:SF4">
    <property type="entry name" value="GENERAL STRESS PROTEIN 16O"/>
    <property type="match status" value="1"/>
</dbReference>
<keyword evidence="5" id="KW-0175">Coiled coil</keyword>
<dbReference type="PANTHER" id="PTHR33823">
    <property type="entry name" value="RNA POLYMERASE-BINDING TRANSCRIPTION FACTOR DKSA-RELATED"/>
    <property type="match status" value="1"/>
</dbReference>
<feature type="domain" description="DnaK suppressor protein-like N-terminal" evidence="7">
    <location>
        <begin position="10"/>
        <end position="71"/>
    </location>
</feature>
<accession>A0A371BIB3</accession>
<dbReference type="OrthoDB" id="1121111at2"/>
<proteinExistence type="predicted"/>
<dbReference type="Proteomes" id="UP000263833">
    <property type="component" value="Unassembled WGS sequence"/>
</dbReference>
<sequence>MTDLKSVKSGLEARLAELEARAGRIEADLAEPLSADFEEQATEREDDEALEGQDALLGREIVAVKAALARVDDGTYGECTRCGEDVGEKRLEAVPEAALCINCAREVEQH</sequence>
<evidence type="ECO:0000256" key="2">
    <source>
        <dbReference type="ARBA" id="ARBA00022771"/>
    </source>
</evidence>
<reference evidence="9" key="1">
    <citation type="submission" date="2018-08" db="EMBL/GenBank/DDBJ databases">
        <authorList>
            <person name="Kim S.-J."/>
            <person name="Jung G.-Y."/>
        </authorList>
    </citation>
    <scope>NUCLEOTIDE SEQUENCE [LARGE SCALE GENOMIC DNA]</scope>
    <source>
        <strain evidence="9">GY_G</strain>
    </source>
</reference>
<feature type="domain" description="Zinc finger DksA/TraR C4-type" evidence="6">
    <location>
        <begin position="74"/>
        <end position="109"/>
    </location>
</feature>
<evidence type="ECO:0000256" key="1">
    <source>
        <dbReference type="ARBA" id="ARBA00022723"/>
    </source>
</evidence>
<keyword evidence="2" id="KW-0863">Zinc-finger</keyword>
<gene>
    <name evidence="8" type="ORF">DXH95_08150</name>
</gene>
<evidence type="ECO:0000256" key="3">
    <source>
        <dbReference type="ARBA" id="ARBA00022833"/>
    </source>
</evidence>
<name>A0A371BIB3_9SPHN</name>
<comment type="caution">
    <text evidence="8">The sequence shown here is derived from an EMBL/GenBank/DDBJ whole genome shotgun (WGS) entry which is preliminary data.</text>
</comment>
<protein>
    <submittedName>
        <fullName evidence="8">TraR/DksA family transcriptional regulator</fullName>
    </submittedName>
</protein>
<dbReference type="RefSeq" id="WP_115548863.1">
    <property type="nucleotide sequence ID" value="NZ_QRGP01000001.1"/>
</dbReference>
<dbReference type="Pfam" id="PF21173">
    <property type="entry name" value="DksA-like_N"/>
    <property type="match status" value="1"/>
</dbReference>
<dbReference type="SUPFAM" id="SSF57716">
    <property type="entry name" value="Glucocorticoid receptor-like (DNA-binding domain)"/>
    <property type="match status" value="1"/>
</dbReference>
<dbReference type="GO" id="GO:0008270">
    <property type="term" value="F:zinc ion binding"/>
    <property type="evidence" value="ECO:0007669"/>
    <property type="project" value="UniProtKB-KW"/>
</dbReference>